<comment type="subcellular location">
    <subcellularLocation>
        <location evidence="2">Membrane</location>
        <topology evidence="2">Multi-pass membrane protein</topology>
    </subcellularLocation>
</comment>
<feature type="transmembrane region" description="Helical" evidence="11">
    <location>
        <begin position="105"/>
        <end position="126"/>
    </location>
</feature>
<keyword evidence="6 11" id="KW-0378">Hydrolase</keyword>
<dbReference type="InterPro" id="IPR001478">
    <property type="entry name" value="PDZ"/>
</dbReference>
<evidence type="ECO:0000256" key="9">
    <source>
        <dbReference type="ARBA" id="ARBA00023049"/>
    </source>
</evidence>
<protein>
    <recommendedName>
        <fullName evidence="11">Zinc metalloprotease</fullName>
        <ecNumber evidence="11">3.4.24.-</ecNumber>
    </recommendedName>
</protein>
<comment type="similarity">
    <text evidence="3 11">Belongs to the peptidase M50B family.</text>
</comment>
<dbReference type="EC" id="3.4.24.-" evidence="11"/>
<keyword evidence="11" id="KW-0479">Metal-binding</keyword>
<feature type="transmembrane region" description="Helical" evidence="11">
    <location>
        <begin position="448"/>
        <end position="470"/>
    </location>
</feature>
<evidence type="ECO:0000256" key="8">
    <source>
        <dbReference type="ARBA" id="ARBA00022989"/>
    </source>
</evidence>
<keyword evidence="9 11" id="KW-0482">Metalloprotease</keyword>
<proteinExistence type="inferred from homology"/>
<evidence type="ECO:0000256" key="2">
    <source>
        <dbReference type="ARBA" id="ARBA00004141"/>
    </source>
</evidence>
<dbReference type="RefSeq" id="WP_326927816.1">
    <property type="nucleotide sequence ID" value="NZ_CP123443.1"/>
</dbReference>
<name>A0ABY8MJT1_9SPIO</name>
<evidence type="ECO:0000256" key="6">
    <source>
        <dbReference type="ARBA" id="ARBA00022801"/>
    </source>
</evidence>
<dbReference type="PANTHER" id="PTHR42837">
    <property type="entry name" value="REGULATOR OF SIGMA-E PROTEASE RSEP"/>
    <property type="match status" value="1"/>
</dbReference>
<dbReference type="GO" id="GO:0008237">
    <property type="term" value="F:metallopeptidase activity"/>
    <property type="evidence" value="ECO:0007669"/>
    <property type="project" value="UniProtKB-KW"/>
</dbReference>
<evidence type="ECO:0000256" key="5">
    <source>
        <dbReference type="ARBA" id="ARBA00022692"/>
    </source>
</evidence>
<dbReference type="InterPro" id="IPR036034">
    <property type="entry name" value="PDZ_sf"/>
</dbReference>
<feature type="transmembrane region" description="Helical" evidence="11">
    <location>
        <begin position="404"/>
        <end position="428"/>
    </location>
</feature>
<evidence type="ECO:0000256" key="4">
    <source>
        <dbReference type="ARBA" id="ARBA00022670"/>
    </source>
</evidence>
<evidence type="ECO:0000256" key="3">
    <source>
        <dbReference type="ARBA" id="ARBA00007931"/>
    </source>
</evidence>
<evidence type="ECO:0000256" key="11">
    <source>
        <dbReference type="RuleBase" id="RU362031"/>
    </source>
</evidence>
<keyword evidence="4" id="KW-0645">Protease</keyword>
<comment type="cofactor">
    <cofactor evidence="1 11">
        <name>Zn(2+)</name>
        <dbReference type="ChEBI" id="CHEBI:29105"/>
    </cofactor>
</comment>
<dbReference type="InterPro" id="IPR004387">
    <property type="entry name" value="Pept_M50_Zn"/>
</dbReference>
<dbReference type="EMBL" id="CP123443">
    <property type="protein sequence ID" value="WGK69630.1"/>
    <property type="molecule type" value="Genomic_DNA"/>
</dbReference>
<evidence type="ECO:0000313" key="13">
    <source>
        <dbReference type="EMBL" id="WGK69630.1"/>
    </source>
</evidence>
<keyword evidence="10 11" id="KW-0472">Membrane</keyword>
<dbReference type="Pfam" id="PF02163">
    <property type="entry name" value="Peptidase_M50"/>
    <property type="match status" value="1"/>
</dbReference>
<reference evidence="13 14" key="1">
    <citation type="submission" date="2023-04" db="EMBL/GenBank/DDBJ databases">
        <title>Spirochaete genome identified in red abalone sample constitutes a novel genus.</title>
        <authorList>
            <person name="Sharma S.P."/>
            <person name="Purcell C.M."/>
            <person name="Hyde J.R."/>
            <person name="Severin A.J."/>
        </authorList>
    </citation>
    <scope>NUCLEOTIDE SEQUENCE [LARGE SCALE GENOMIC DNA]</scope>
    <source>
        <strain evidence="13 14">SP-2023</strain>
    </source>
</reference>
<keyword evidence="5 11" id="KW-0812">Transmembrane</keyword>
<dbReference type="PANTHER" id="PTHR42837:SF2">
    <property type="entry name" value="MEMBRANE METALLOPROTEASE ARASP2, CHLOROPLASTIC-RELATED"/>
    <property type="match status" value="1"/>
</dbReference>
<accession>A0ABY8MJT1</accession>
<dbReference type="SUPFAM" id="SSF50156">
    <property type="entry name" value="PDZ domain-like"/>
    <property type="match status" value="2"/>
</dbReference>
<keyword evidence="14" id="KW-1185">Reference proteome</keyword>
<dbReference type="Pfam" id="PF17820">
    <property type="entry name" value="PDZ_6"/>
    <property type="match status" value="1"/>
</dbReference>
<dbReference type="InterPro" id="IPR008915">
    <property type="entry name" value="Peptidase_M50"/>
</dbReference>
<dbReference type="InterPro" id="IPR041489">
    <property type="entry name" value="PDZ_6"/>
</dbReference>
<evidence type="ECO:0000256" key="7">
    <source>
        <dbReference type="ARBA" id="ARBA00022833"/>
    </source>
</evidence>
<keyword evidence="7 11" id="KW-0862">Zinc</keyword>
<feature type="domain" description="PDZ" evidence="12">
    <location>
        <begin position="221"/>
        <end position="286"/>
    </location>
</feature>
<dbReference type="NCBIfam" id="TIGR00054">
    <property type="entry name" value="RIP metalloprotease RseP"/>
    <property type="match status" value="1"/>
</dbReference>
<dbReference type="Gene3D" id="2.30.42.10">
    <property type="match status" value="2"/>
</dbReference>
<keyword evidence="8 11" id="KW-1133">Transmembrane helix</keyword>
<evidence type="ECO:0000256" key="10">
    <source>
        <dbReference type="ARBA" id="ARBA00023136"/>
    </source>
</evidence>
<evidence type="ECO:0000256" key="1">
    <source>
        <dbReference type="ARBA" id="ARBA00001947"/>
    </source>
</evidence>
<evidence type="ECO:0000259" key="12">
    <source>
        <dbReference type="SMART" id="SM00228"/>
    </source>
</evidence>
<dbReference type="SMART" id="SM00228">
    <property type="entry name" value="PDZ"/>
    <property type="match status" value="2"/>
</dbReference>
<sequence>METIFHIILGLLGLSFIILIHELGHFAAAKCCKVHVERLCLFLGKPLFCRKWGATEFAIAWLPLGGYCKMKDEGLVLQGRDNEPDKAGEAAEGKSFQEIRPIQKIFIAAAGPFVNILFAFIVLFLFQVGGHPEIRESNRIVVPNTGELENPDLLPQVPSPAEQAGLQSGDEIVQVGNQRIDGFRDLRLAIALSAGETLTLEFLRDGERLRGELRPAANKEGRGWVGLVPWRDLVVRKLEPESSAAQAGIKSGMRLAELNGQSVSNWYELLQKLRRQTAVLSPEPKQSGESGRGAEGGELLSLLWVDARGKPLETRLALADIGQLDFVQTTWVRNSNPWQAGLDSVRDLGAILSMQIKGFAKLFGGGLSLKDNLAGPVQISDQIGRIMTSPGSGFAERWYSSWQFLSLISFMIALANLLPLAVLDGGQILLHSVELLARRPLPRKWVSAYQSVGSFVIISLMVLVFSFELMHYVF</sequence>
<dbReference type="CDD" id="cd23081">
    <property type="entry name" value="cpPDZ_EcRseP-like"/>
    <property type="match status" value="1"/>
</dbReference>
<feature type="domain" description="PDZ" evidence="12">
    <location>
        <begin position="122"/>
        <end position="206"/>
    </location>
</feature>
<gene>
    <name evidence="13" type="primary">rseP</name>
    <name evidence="13" type="ORF">P0082_01860</name>
</gene>
<evidence type="ECO:0000313" key="14">
    <source>
        <dbReference type="Proteomes" id="UP001228690"/>
    </source>
</evidence>
<dbReference type="Proteomes" id="UP001228690">
    <property type="component" value="Chromosome"/>
</dbReference>
<organism evidence="13 14">
    <name type="scientific">Candidatus Haliotispira prima</name>
    <dbReference type="NCBI Taxonomy" id="3034016"/>
    <lineage>
        <taxon>Bacteria</taxon>
        <taxon>Pseudomonadati</taxon>
        <taxon>Spirochaetota</taxon>
        <taxon>Spirochaetia</taxon>
        <taxon>Spirochaetales</taxon>
        <taxon>Spirochaetaceae</taxon>
        <taxon>Candidatus Haliotispira</taxon>
    </lineage>
</organism>
<dbReference type="CDD" id="cd06163">
    <property type="entry name" value="S2P-M50_PDZ_RseP-like"/>
    <property type="match status" value="1"/>
</dbReference>